<dbReference type="Pfam" id="PF12697">
    <property type="entry name" value="Abhydrolase_6"/>
    <property type="match status" value="1"/>
</dbReference>
<evidence type="ECO:0000313" key="3">
    <source>
        <dbReference type="Proteomes" id="UP000006362"/>
    </source>
</evidence>
<evidence type="ECO:0000259" key="1">
    <source>
        <dbReference type="Pfam" id="PF12697"/>
    </source>
</evidence>
<feature type="domain" description="AB hydrolase-1" evidence="1">
    <location>
        <begin position="5"/>
        <end position="202"/>
    </location>
</feature>
<dbReference type="GO" id="GO:0016787">
    <property type="term" value="F:hydrolase activity"/>
    <property type="evidence" value="ECO:0007669"/>
    <property type="project" value="UniProtKB-KW"/>
</dbReference>
<keyword evidence="2" id="KW-0378">Hydrolase</keyword>
<gene>
    <name evidence="2" type="ordered locus">Theam_0150</name>
</gene>
<dbReference type="Gene3D" id="3.40.50.1820">
    <property type="entry name" value="alpha/beta hydrolase"/>
    <property type="match status" value="1"/>
</dbReference>
<dbReference type="PANTHER" id="PTHR43689:SF8">
    <property type="entry name" value="ALPHA_BETA-HYDROLASES SUPERFAMILY PROTEIN"/>
    <property type="match status" value="1"/>
</dbReference>
<reference evidence="2" key="1">
    <citation type="submission" date="2011-01" db="EMBL/GenBank/DDBJ databases">
        <title>Complete sequence of chromosome of Thermovibrio ammonificans HB-1.</title>
        <authorList>
            <consortium name="US DOE Joint Genome Institute"/>
            <person name="Lucas S."/>
            <person name="Copeland A."/>
            <person name="Lapidus A."/>
            <person name="Cheng J.-F."/>
            <person name="Goodwin L."/>
            <person name="Pitluck S."/>
            <person name="Davenport K."/>
            <person name="Detter J.C."/>
            <person name="Han C."/>
            <person name="Tapia R."/>
            <person name="Land M."/>
            <person name="Hauser L."/>
            <person name="Kyrpides N."/>
            <person name="Ivanova N."/>
            <person name="Ovchinnikova G."/>
            <person name="Vetriani C."/>
            <person name="Woyke T."/>
        </authorList>
    </citation>
    <scope>NUCLEOTIDE SEQUENCE [LARGE SCALE GENOMIC DNA]</scope>
    <source>
        <strain evidence="2">HB-1</strain>
    </source>
</reference>
<dbReference type="eggNOG" id="COG2267">
    <property type="taxonomic scope" value="Bacteria"/>
</dbReference>
<dbReference type="OrthoDB" id="9773293at2"/>
<protein>
    <submittedName>
        <fullName evidence="2">Alpha/beta hydrolase fold protein</fullName>
    </submittedName>
</protein>
<dbReference type="KEGG" id="tam:Theam_0150"/>
<proteinExistence type="predicted"/>
<keyword evidence="3" id="KW-1185">Reference proteome</keyword>
<dbReference type="PANTHER" id="PTHR43689">
    <property type="entry name" value="HYDROLASE"/>
    <property type="match status" value="1"/>
</dbReference>
<dbReference type="HOGENOM" id="CLU_020336_12_2_0"/>
<evidence type="ECO:0000313" key="2">
    <source>
        <dbReference type="EMBL" id="ADU96123.1"/>
    </source>
</evidence>
<dbReference type="STRING" id="648996.Theam_0150"/>
<accession>E8T3J2</accession>
<dbReference type="InterPro" id="IPR000073">
    <property type="entry name" value="AB_hydrolase_1"/>
</dbReference>
<dbReference type="Proteomes" id="UP000006362">
    <property type="component" value="Chromosome"/>
</dbReference>
<organism evidence="2 3">
    <name type="scientific">Thermovibrio ammonificans (strain DSM 15698 / JCM 12110 / HB-1)</name>
    <dbReference type="NCBI Taxonomy" id="648996"/>
    <lineage>
        <taxon>Bacteria</taxon>
        <taxon>Pseudomonadati</taxon>
        <taxon>Aquificota</taxon>
        <taxon>Aquificia</taxon>
        <taxon>Desulfurobacteriales</taxon>
        <taxon>Desulfurobacteriaceae</taxon>
        <taxon>Thermovibrio</taxon>
    </lineage>
</organism>
<dbReference type="InterPro" id="IPR029058">
    <property type="entry name" value="AB_hydrolase_fold"/>
</dbReference>
<dbReference type="SUPFAM" id="SSF53474">
    <property type="entry name" value="alpha/beta-Hydrolases"/>
    <property type="match status" value="1"/>
</dbReference>
<dbReference type="EMBL" id="CP002444">
    <property type="protein sequence ID" value="ADU96123.1"/>
    <property type="molecule type" value="Genomic_DNA"/>
</dbReference>
<dbReference type="RefSeq" id="WP_013536909.1">
    <property type="nucleotide sequence ID" value="NC_014926.1"/>
</dbReference>
<dbReference type="AlphaFoldDB" id="E8T3J2"/>
<sequence>MIFTLHGWSFSSSVWEGTPFSSANHLELPGHGESPFLSTDLPELSAEVASLLPNGVTLVGWSLGASVALLTAALYPQKVARLVLLAPTVKFSGVSQPEVVVKRFLKRLRRNFSEGVSFFREFCSEEAPPVGEKLNPERAVRLLESFCGLDLTRYASKVKAPCFIAVGDEDRVTCLEGAYGLFRVLPKATLRVLPGADHYTLLRRLSF</sequence>
<name>E8T3J2_THEA1</name>